<evidence type="ECO:0000313" key="7">
    <source>
        <dbReference type="Proteomes" id="UP000053784"/>
    </source>
</evidence>
<evidence type="ECO:0000256" key="3">
    <source>
        <dbReference type="ARBA" id="ARBA00022741"/>
    </source>
</evidence>
<dbReference type="AlphaFoldDB" id="A0A084CMG7"/>
<feature type="domain" description="ABC transporter" evidence="5">
    <location>
        <begin position="29"/>
        <end position="248"/>
    </location>
</feature>
<dbReference type="InterPro" id="IPR015860">
    <property type="entry name" value="ABC_transpr_TagH-like"/>
</dbReference>
<reference evidence="6 7" key="1">
    <citation type="submission" date="2014-03" db="EMBL/GenBank/DDBJ databases">
        <title>Selection and divergence in the genomes of co-occurring obligate luminous symbionts with specific hosts.</title>
        <authorList>
            <person name="Hendry T.A."/>
            <person name="de Wet J.R."/>
            <person name="Dunlap P.V."/>
        </authorList>
    </citation>
    <scope>NUCLEOTIDE SEQUENCE [LARGE SCALE GENOMIC DNA]</scope>
    <source>
        <strain evidence="6 7">Ppalp.1</strain>
    </source>
</reference>
<dbReference type="GO" id="GO:0016020">
    <property type="term" value="C:membrane"/>
    <property type="evidence" value="ECO:0007669"/>
    <property type="project" value="InterPro"/>
</dbReference>
<dbReference type="SUPFAM" id="SSF52540">
    <property type="entry name" value="P-loop containing nucleoside triphosphate hydrolases"/>
    <property type="match status" value="1"/>
</dbReference>
<dbReference type="InterPro" id="IPR027417">
    <property type="entry name" value="P-loop_NTPase"/>
</dbReference>
<dbReference type="Pfam" id="PF00005">
    <property type="entry name" value="ABC_tran"/>
    <property type="match status" value="1"/>
</dbReference>
<dbReference type="Pfam" id="PF14524">
    <property type="entry name" value="Wzt_C"/>
    <property type="match status" value="1"/>
</dbReference>
<dbReference type="PANTHER" id="PTHR46743:SF2">
    <property type="entry name" value="TEICHOIC ACIDS EXPORT ATP-BINDING PROTEIN TAGH"/>
    <property type="match status" value="1"/>
</dbReference>
<dbReference type="CDD" id="cd03220">
    <property type="entry name" value="ABC_KpsT_Wzt"/>
    <property type="match status" value="1"/>
</dbReference>
<evidence type="ECO:0000313" key="6">
    <source>
        <dbReference type="EMBL" id="KEY90996.1"/>
    </source>
</evidence>
<protein>
    <submittedName>
        <fullName evidence="6">O-antigen export system ATP-binding protein</fullName>
    </submittedName>
</protein>
<dbReference type="Proteomes" id="UP000053784">
    <property type="component" value="Unassembled WGS sequence"/>
</dbReference>
<dbReference type="InterPro" id="IPR003593">
    <property type="entry name" value="AAA+_ATPase"/>
</dbReference>
<accession>A0A084CMG7</accession>
<comment type="caution">
    <text evidence="6">The sequence shown here is derived from an EMBL/GenBank/DDBJ whole genome shotgun (WGS) entry which is preliminary data.</text>
</comment>
<gene>
    <name evidence="6" type="primary">rfbB</name>
    <name evidence="6" type="ORF">CF67_06034</name>
</gene>
<dbReference type="EMBL" id="JGVK01000029">
    <property type="protein sequence ID" value="KEY90996.1"/>
    <property type="molecule type" value="Genomic_DNA"/>
</dbReference>
<dbReference type="CDD" id="cd10147">
    <property type="entry name" value="Wzt_C-like"/>
    <property type="match status" value="1"/>
</dbReference>
<dbReference type="GO" id="GO:0005524">
    <property type="term" value="F:ATP binding"/>
    <property type="evidence" value="ECO:0007669"/>
    <property type="project" value="UniProtKB-KW"/>
</dbReference>
<dbReference type="Gene3D" id="2.70.50.60">
    <property type="entry name" value="abc- transporter (atp binding component) like domain"/>
    <property type="match status" value="1"/>
</dbReference>
<evidence type="ECO:0000256" key="1">
    <source>
        <dbReference type="ARBA" id="ARBA00005417"/>
    </source>
</evidence>
<dbReference type="InterPro" id="IPR050683">
    <property type="entry name" value="Bact_Polysacc_Export_ATP-bd"/>
</dbReference>
<dbReference type="Gene3D" id="3.40.50.300">
    <property type="entry name" value="P-loop containing nucleotide triphosphate hydrolases"/>
    <property type="match status" value="1"/>
</dbReference>
<dbReference type="InterPro" id="IPR029439">
    <property type="entry name" value="Wzt_C"/>
</dbReference>
<sequence>MLCEPVVVLSNVAKYFSQSNLPVRTFVRVFLSRVVEPRDRIVALENINLSIGSGETVGLVGRNGAGKSTLLKLICGISNHDAGYIKRPEKIGAILELGAGFNQEFTGKENAILSARLQGIKIRHVNSYLEEILEFSELGNYFLKPVRTYSSGMYARLAFAVSIIIEPDLLIIDEALSVGDIRFQSKCFQKIDSLKKSGTTIIFVSHDIFSIRRICDRIIWLKDKTVYKDGDVKDVSSLYIEEMYNSVENTSDDSNTNNSCRVWGEDIGIIKDCYLSKDVINHNETFFIALLLNAEKVRMYDGLVLSVSIKDKNGVDIIVLSNFYSENETNTIKESTIKFELKNILRDGDYLVACSIEFIHESERKYLEHRDDACVFRSVSNIPIHGLVLPEFKVEV</sequence>
<dbReference type="OrthoDB" id="9778870at2"/>
<proteinExistence type="inferred from homology"/>
<evidence type="ECO:0000259" key="5">
    <source>
        <dbReference type="PROSITE" id="PS50893"/>
    </source>
</evidence>
<dbReference type="RefSeq" id="WP_052538130.1">
    <property type="nucleotide sequence ID" value="NZ_JGVK01000029.1"/>
</dbReference>
<organism evidence="6 7">
    <name type="scientific">Candidatus Photodesmus blepharonis</name>
    <dbReference type="NCBI Taxonomy" id="1179155"/>
    <lineage>
        <taxon>Bacteria</taxon>
        <taxon>Pseudomonadati</taxon>
        <taxon>Pseudomonadota</taxon>
        <taxon>Gammaproteobacteria</taxon>
        <taxon>Vibrionales</taxon>
        <taxon>Vibrionaceae</taxon>
        <taxon>Candidatus Photodesmus</taxon>
    </lineage>
</organism>
<dbReference type="eggNOG" id="COG1134">
    <property type="taxonomic scope" value="Bacteria"/>
</dbReference>
<evidence type="ECO:0000256" key="4">
    <source>
        <dbReference type="ARBA" id="ARBA00022840"/>
    </source>
</evidence>
<evidence type="ECO:0000256" key="2">
    <source>
        <dbReference type="ARBA" id="ARBA00022448"/>
    </source>
</evidence>
<dbReference type="PANTHER" id="PTHR46743">
    <property type="entry name" value="TEICHOIC ACIDS EXPORT ATP-BINDING PROTEIN TAGH"/>
    <property type="match status" value="1"/>
</dbReference>
<dbReference type="SMART" id="SM00382">
    <property type="entry name" value="AAA"/>
    <property type="match status" value="1"/>
</dbReference>
<comment type="similarity">
    <text evidence="1">Belongs to the ABC transporter superfamily.</text>
</comment>
<keyword evidence="4 6" id="KW-0067">ATP-binding</keyword>
<dbReference type="PROSITE" id="PS50893">
    <property type="entry name" value="ABC_TRANSPORTER_2"/>
    <property type="match status" value="1"/>
</dbReference>
<keyword evidence="2" id="KW-0813">Transport</keyword>
<dbReference type="GO" id="GO:0140359">
    <property type="term" value="F:ABC-type transporter activity"/>
    <property type="evidence" value="ECO:0007669"/>
    <property type="project" value="InterPro"/>
</dbReference>
<keyword evidence="3" id="KW-0547">Nucleotide-binding</keyword>
<dbReference type="GO" id="GO:0016887">
    <property type="term" value="F:ATP hydrolysis activity"/>
    <property type="evidence" value="ECO:0007669"/>
    <property type="project" value="InterPro"/>
</dbReference>
<dbReference type="STRING" id="1179155.CF67_06034"/>
<keyword evidence="7" id="KW-1185">Reference proteome</keyword>
<name>A0A084CMG7_9GAMM</name>
<dbReference type="InterPro" id="IPR003439">
    <property type="entry name" value="ABC_transporter-like_ATP-bd"/>
</dbReference>